<comment type="similarity">
    <text evidence="4">Belongs to the cytochrome P450 family.</text>
</comment>
<gene>
    <name evidence="13" type="ORF">BDP27DRAFT_1397565</name>
</gene>
<dbReference type="GO" id="GO:0020037">
    <property type="term" value="F:heme binding"/>
    <property type="evidence" value="ECO:0007669"/>
    <property type="project" value="InterPro"/>
</dbReference>
<dbReference type="GO" id="GO:0016020">
    <property type="term" value="C:membrane"/>
    <property type="evidence" value="ECO:0007669"/>
    <property type="project" value="UniProtKB-SubCell"/>
</dbReference>
<evidence type="ECO:0000313" key="13">
    <source>
        <dbReference type="EMBL" id="KAF9077836.1"/>
    </source>
</evidence>
<keyword evidence="12" id="KW-0472">Membrane</keyword>
<reference evidence="13" key="1">
    <citation type="submission" date="2020-11" db="EMBL/GenBank/DDBJ databases">
        <authorList>
            <consortium name="DOE Joint Genome Institute"/>
            <person name="Ahrendt S."/>
            <person name="Riley R."/>
            <person name="Andreopoulos W."/>
            <person name="Labutti K."/>
            <person name="Pangilinan J."/>
            <person name="Ruiz-Duenas F.J."/>
            <person name="Barrasa J.M."/>
            <person name="Sanchez-Garcia M."/>
            <person name="Camarero S."/>
            <person name="Miyauchi S."/>
            <person name="Serrano A."/>
            <person name="Linde D."/>
            <person name="Babiker R."/>
            <person name="Drula E."/>
            <person name="Ayuso-Fernandez I."/>
            <person name="Pacheco R."/>
            <person name="Padilla G."/>
            <person name="Ferreira P."/>
            <person name="Barriuso J."/>
            <person name="Kellner H."/>
            <person name="Castanera R."/>
            <person name="Alfaro M."/>
            <person name="Ramirez L."/>
            <person name="Pisabarro A.G."/>
            <person name="Kuo A."/>
            <person name="Tritt A."/>
            <person name="Lipzen A."/>
            <person name="He G."/>
            <person name="Yan M."/>
            <person name="Ng V."/>
            <person name="Cullen D."/>
            <person name="Martin F."/>
            <person name="Rosso M.-N."/>
            <person name="Henrissat B."/>
            <person name="Hibbett D."/>
            <person name="Martinez A.T."/>
            <person name="Grigoriev I.V."/>
        </authorList>
    </citation>
    <scope>NUCLEOTIDE SEQUENCE</scope>
    <source>
        <strain evidence="13">AH 40177</strain>
    </source>
</reference>
<dbReference type="PRINTS" id="PR00463">
    <property type="entry name" value="EP450I"/>
</dbReference>
<proteinExistence type="inferred from homology"/>
<organism evidence="13 14">
    <name type="scientific">Rhodocollybia butyracea</name>
    <dbReference type="NCBI Taxonomy" id="206335"/>
    <lineage>
        <taxon>Eukaryota</taxon>
        <taxon>Fungi</taxon>
        <taxon>Dikarya</taxon>
        <taxon>Basidiomycota</taxon>
        <taxon>Agaricomycotina</taxon>
        <taxon>Agaricomycetes</taxon>
        <taxon>Agaricomycetidae</taxon>
        <taxon>Agaricales</taxon>
        <taxon>Marasmiineae</taxon>
        <taxon>Omphalotaceae</taxon>
        <taxon>Rhodocollybia</taxon>
    </lineage>
</organism>
<evidence type="ECO:0000256" key="4">
    <source>
        <dbReference type="ARBA" id="ARBA00010617"/>
    </source>
</evidence>
<dbReference type="SUPFAM" id="SSF48264">
    <property type="entry name" value="Cytochrome P450"/>
    <property type="match status" value="1"/>
</dbReference>
<dbReference type="GO" id="GO:0004497">
    <property type="term" value="F:monooxygenase activity"/>
    <property type="evidence" value="ECO:0007669"/>
    <property type="project" value="UniProtKB-KW"/>
</dbReference>
<name>A0A9P5UG14_9AGAR</name>
<dbReference type="InterPro" id="IPR002401">
    <property type="entry name" value="Cyt_P450_E_grp-I"/>
</dbReference>
<keyword evidence="6" id="KW-0812">Transmembrane</keyword>
<dbReference type="OrthoDB" id="1470350at2759"/>
<dbReference type="InterPro" id="IPR050121">
    <property type="entry name" value="Cytochrome_P450_monoxygenase"/>
</dbReference>
<dbReference type="EMBL" id="JADNRY010000003">
    <property type="protein sequence ID" value="KAF9077836.1"/>
    <property type="molecule type" value="Genomic_DNA"/>
</dbReference>
<dbReference type="InterPro" id="IPR036396">
    <property type="entry name" value="Cyt_P450_sf"/>
</dbReference>
<evidence type="ECO:0000256" key="9">
    <source>
        <dbReference type="ARBA" id="ARBA00023002"/>
    </source>
</evidence>
<dbReference type="Pfam" id="PF00067">
    <property type="entry name" value="p450"/>
    <property type="match status" value="1"/>
</dbReference>
<evidence type="ECO:0000256" key="1">
    <source>
        <dbReference type="ARBA" id="ARBA00001971"/>
    </source>
</evidence>
<dbReference type="InterPro" id="IPR001128">
    <property type="entry name" value="Cyt_P450"/>
</dbReference>
<evidence type="ECO:0000256" key="7">
    <source>
        <dbReference type="ARBA" id="ARBA00022723"/>
    </source>
</evidence>
<protein>
    <submittedName>
        <fullName evidence="13">Cytochrome P450</fullName>
    </submittedName>
</protein>
<keyword evidence="9" id="KW-0560">Oxidoreductase</keyword>
<dbReference type="AlphaFoldDB" id="A0A9P5UG14"/>
<evidence type="ECO:0000256" key="10">
    <source>
        <dbReference type="ARBA" id="ARBA00023004"/>
    </source>
</evidence>
<comment type="subcellular location">
    <subcellularLocation>
        <location evidence="2">Membrane</location>
    </subcellularLocation>
</comment>
<accession>A0A9P5UG14</accession>
<dbReference type="Proteomes" id="UP000772434">
    <property type="component" value="Unassembled WGS sequence"/>
</dbReference>
<keyword evidence="10" id="KW-0408">Iron</keyword>
<evidence type="ECO:0000313" key="14">
    <source>
        <dbReference type="Proteomes" id="UP000772434"/>
    </source>
</evidence>
<evidence type="ECO:0000256" key="2">
    <source>
        <dbReference type="ARBA" id="ARBA00004370"/>
    </source>
</evidence>
<dbReference type="Gene3D" id="1.10.630.10">
    <property type="entry name" value="Cytochrome P450"/>
    <property type="match status" value="1"/>
</dbReference>
<dbReference type="PANTHER" id="PTHR24305:SF166">
    <property type="entry name" value="CYTOCHROME P450 12A4, MITOCHONDRIAL-RELATED"/>
    <property type="match status" value="1"/>
</dbReference>
<keyword evidence="14" id="KW-1185">Reference proteome</keyword>
<keyword evidence="11" id="KW-0503">Monooxygenase</keyword>
<keyword evidence="7" id="KW-0479">Metal-binding</keyword>
<keyword evidence="8" id="KW-1133">Transmembrane helix</keyword>
<comment type="pathway">
    <text evidence="3">Secondary metabolite biosynthesis; terpenoid biosynthesis.</text>
</comment>
<evidence type="ECO:0000256" key="11">
    <source>
        <dbReference type="ARBA" id="ARBA00023033"/>
    </source>
</evidence>
<dbReference type="PANTHER" id="PTHR24305">
    <property type="entry name" value="CYTOCHROME P450"/>
    <property type="match status" value="1"/>
</dbReference>
<dbReference type="GO" id="GO:0016705">
    <property type="term" value="F:oxidoreductase activity, acting on paired donors, with incorporation or reduction of molecular oxygen"/>
    <property type="evidence" value="ECO:0007669"/>
    <property type="project" value="InterPro"/>
</dbReference>
<evidence type="ECO:0000256" key="6">
    <source>
        <dbReference type="ARBA" id="ARBA00022692"/>
    </source>
</evidence>
<comment type="cofactor">
    <cofactor evidence="1">
        <name>heme</name>
        <dbReference type="ChEBI" id="CHEBI:30413"/>
    </cofactor>
</comment>
<dbReference type="GO" id="GO:0005506">
    <property type="term" value="F:iron ion binding"/>
    <property type="evidence" value="ECO:0007669"/>
    <property type="project" value="InterPro"/>
</dbReference>
<evidence type="ECO:0000256" key="5">
    <source>
        <dbReference type="ARBA" id="ARBA00022617"/>
    </source>
</evidence>
<evidence type="ECO:0000256" key="3">
    <source>
        <dbReference type="ARBA" id="ARBA00004721"/>
    </source>
</evidence>
<sequence length="331" mass="37925">MLSMVEHETIFHHLLEPKDQERPSRASLIDEAFTLVSAGSDTVGNALNIGTFYALKYPSINKKLKEELEEIWVDKDRPMSYTALENLPYLTAFIKEVLRFSIGIIHPLPRVVGPSTPSPEIGGFKIPAGTTVKMSTMFLHMNPDVFPDPSTFNPDRWLVEDINEMMLNFAPFSKGPRMWTKVYTTSLVDWCLVNWLCCSLAWCELYLIFGNIFRRLDLKLLVTEDTIDDFALKNCGEYLVPRWEKGYQFLALALAIGSSPDERGSCPLVYFYECWYCPHHRPMKVMKSVKPNASRLTVVEVAGRDEYYSKKSNLYTPAKPKAMQTLLRKAR</sequence>
<comment type="caution">
    <text evidence="13">The sequence shown here is derived from an EMBL/GenBank/DDBJ whole genome shotgun (WGS) entry which is preliminary data.</text>
</comment>
<evidence type="ECO:0000256" key="12">
    <source>
        <dbReference type="ARBA" id="ARBA00023136"/>
    </source>
</evidence>
<keyword evidence="5" id="KW-0349">Heme</keyword>
<evidence type="ECO:0000256" key="8">
    <source>
        <dbReference type="ARBA" id="ARBA00022989"/>
    </source>
</evidence>